<gene>
    <name evidence="3" type="ORF">MKW98_021444</name>
</gene>
<keyword evidence="4" id="KW-1185">Reference proteome</keyword>
<dbReference type="InterPro" id="IPR032675">
    <property type="entry name" value="LRR_dom_sf"/>
</dbReference>
<dbReference type="AlphaFoldDB" id="A0AAD4SR37"/>
<evidence type="ECO:0000259" key="1">
    <source>
        <dbReference type="Pfam" id="PF23559"/>
    </source>
</evidence>
<dbReference type="InterPro" id="IPR056789">
    <property type="entry name" value="LRR_R13L1-DRL21"/>
</dbReference>
<organism evidence="3 4">
    <name type="scientific">Papaver atlanticum</name>
    <dbReference type="NCBI Taxonomy" id="357466"/>
    <lineage>
        <taxon>Eukaryota</taxon>
        <taxon>Viridiplantae</taxon>
        <taxon>Streptophyta</taxon>
        <taxon>Embryophyta</taxon>
        <taxon>Tracheophyta</taxon>
        <taxon>Spermatophyta</taxon>
        <taxon>Magnoliopsida</taxon>
        <taxon>Ranunculales</taxon>
        <taxon>Papaveraceae</taxon>
        <taxon>Papaveroideae</taxon>
        <taxon>Papaver</taxon>
    </lineage>
</organism>
<dbReference type="InterPro" id="IPR058922">
    <property type="entry name" value="WHD_DRP"/>
</dbReference>
<comment type="caution">
    <text evidence="3">The sequence shown here is derived from an EMBL/GenBank/DDBJ whole genome shotgun (WGS) entry which is preliminary data.</text>
</comment>
<dbReference type="Pfam" id="PF25019">
    <property type="entry name" value="LRR_R13L1-DRL21"/>
    <property type="match status" value="1"/>
</dbReference>
<evidence type="ECO:0000313" key="4">
    <source>
        <dbReference type="Proteomes" id="UP001202328"/>
    </source>
</evidence>
<reference evidence="3" key="1">
    <citation type="submission" date="2022-04" db="EMBL/GenBank/DDBJ databases">
        <title>A functionally conserved STORR gene fusion in Papaver species that diverged 16.8 million years ago.</title>
        <authorList>
            <person name="Catania T."/>
        </authorList>
    </citation>
    <scope>NUCLEOTIDE SEQUENCE</scope>
    <source>
        <strain evidence="3">S-188037</strain>
    </source>
</reference>
<accession>A0AAD4SR37</accession>
<sequence length="606" mass="69197">MKKEELIFSWMANGFIQSERGIMEFEDIGNEIFNDLSWRSFFQDFEKYEEGNIISCKMHDLMHDLACSVMGDECLLVKGDYRKAYSHVSTSTRYVLFECIEEILGSFLETMLHIREFRLIVDRFSSLKPLDILQNISSKLKYLRVLNLEKLPISTIPNSIGNLKHLRYLNLSRTHITSIPNVLCCLVNLQILNLSVCSKLACFPPDMKKMTNLRHLDITGCWSITKMPTEMGKLIFLQTLGVFVVGKESGCGITELKDLQHLKGDLRIQGLENVNETDSRNSNLFLKKHLQSLELYWSARLSDTQEEIQAQLLVGEGLQPHPYLKRLSITAYGGVRFPHWIGAGVYFCLPNLVEISLYYCLKCEDLSQLGQLPLLRILKSSDMQSVRISEFYHHGDQVFPFFPSLEELYISEMGHQFGEISSPSPSLPSSSSQSISENQLKGIQSGDQAQVSSFPCLRILNIQICPELASFISLPPYLEKLSLNHTHEELLLIYLKQSPSSLLSLEIASFPNLVSFPVGEEVHEEGRLINVTYLSVRRCPKLKTLRMNKGSRHLANLLELEIEDCPELEFSHEDDADFQNFISLRVLRLNGLDKMTYFPPMTCQAI</sequence>
<dbReference type="Pfam" id="PF13855">
    <property type="entry name" value="LRR_8"/>
    <property type="match status" value="1"/>
</dbReference>
<dbReference type="Proteomes" id="UP001202328">
    <property type="component" value="Unassembled WGS sequence"/>
</dbReference>
<dbReference type="PANTHER" id="PTHR47186">
    <property type="entry name" value="LEUCINE-RICH REPEAT-CONTAINING PROTEIN 57"/>
    <property type="match status" value="1"/>
</dbReference>
<dbReference type="PANTHER" id="PTHR47186:SF3">
    <property type="entry name" value="OS09G0267800 PROTEIN"/>
    <property type="match status" value="1"/>
</dbReference>
<dbReference type="SUPFAM" id="SSF52058">
    <property type="entry name" value="L domain-like"/>
    <property type="match status" value="1"/>
</dbReference>
<dbReference type="EMBL" id="JAJJMB010008983">
    <property type="protein sequence ID" value="KAI3917682.1"/>
    <property type="molecule type" value="Genomic_DNA"/>
</dbReference>
<dbReference type="Pfam" id="PF23559">
    <property type="entry name" value="WHD_DRP"/>
    <property type="match status" value="1"/>
</dbReference>
<protein>
    <submittedName>
        <fullName evidence="3">Uncharacterized protein</fullName>
    </submittedName>
</protein>
<dbReference type="PROSITE" id="PS51450">
    <property type="entry name" value="LRR"/>
    <property type="match status" value="1"/>
</dbReference>
<evidence type="ECO:0000259" key="2">
    <source>
        <dbReference type="Pfam" id="PF25019"/>
    </source>
</evidence>
<proteinExistence type="predicted"/>
<dbReference type="InterPro" id="IPR001611">
    <property type="entry name" value="Leu-rich_rpt"/>
</dbReference>
<evidence type="ECO:0000313" key="3">
    <source>
        <dbReference type="EMBL" id="KAI3917682.1"/>
    </source>
</evidence>
<feature type="domain" description="R13L1/DRL21-like LRR repeat region" evidence="2">
    <location>
        <begin position="253"/>
        <end position="383"/>
    </location>
</feature>
<dbReference type="SUPFAM" id="SSF52047">
    <property type="entry name" value="RNI-like"/>
    <property type="match status" value="1"/>
</dbReference>
<dbReference type="Gene3D" id="3.80.10.10">
    <property type="entry name" value="Ribonuclease Inhibitor"/>
    <property type="match status" value="2"/>
</dbReference>
<feature type="domain" description="Disease resistance protein winged helix" evidence="1">
    <location>
        <begin position="1"/>
        <end position="66"/>
    </location>
</feature>
<name>A0AAD4SR37_9MAGN</name>